<dbReference type="InterPro" id="IPR023298">
    <property type="entry name" value="ATPase_P-typ_TM_dom_sf"/>
</dbReference>
<comment type="subcellular location">
    <subcellularLocation>
        <location evidence="1">Membrane</location>
        <topology evidence="1">Multi-pass membrane protein</topology>
    </subcellularLocation>
</comment>
<dbReference type="InterPro" id="IPR023214">
    <property type="entry name" value="HAD_sf"/>
</dbReference>
<dbReference type="PANTHER" id="PTHR43294:SF20">
    <property type="entry name" value="P-TYPE ATPASE"/>
    <property type="match status" value="1"/>
</dbReference>
<keyword evidence="8 10" id="KW-0472">Membrane</keyword>
<dbReference type="SFLD" id="SFLDF00027">
    <property type="entry name" value="p-type_atpase"/>
    <property type="match status" value="1"/>
</dbReference>
<dbReference type="Pfam" id="PF00122">
    <property type="entry name" value="E1-E2_ATPase"/>
    <property type="match status" value="1"/>
</dbReference>
<dbReference type="GO" id="GO:0005886">
    <property type="term" value="C:plasma membrane"/>
    <property type="evidence" value="ECO:0007669"/>
    <property type="project" value="TreeGrafter"/>
</dbReference>
<name>L1LEJ9_THEEQ</name>
<evidence type="ECO:0000256" key="1">
    <source>
        <dbReference type="ARBA" id="ARBA00004141"/>
    </source>
</evidence>
<feature type="domain" description="Cation-transporting P-type ATPase N-terminal" evidence="11">
    <location>
        <begin position="118"/>
        <end position="193"/>
    </location>
</feature>
<dbReference type="InterPro" id="IPR018303">
    <property type="entry name" value="ATPase_P-typ_P_site"/>
</dbReference>
<accession>L1LEJ9</accession>
<dbReference type="Pfam" id="PF13246">
    <property type="entry name" value="Cation_ATPase"/>
    <property type="match status" value="1"/>
</dbReference>
<organism evidence="12 13">
    <name type="scientific">Theileria equi strain WA</name>
    <dbReference type="NCBI Taxonomy" id="1537102"/>
    <lineage>
        <taxon>Eukaryota</taxon>
        <taxon>Sar</taxon>
        <taxon>Alveolata</taxon>
        <taxon>Apicomplexa</taxon>
        <taxon>Aconoidasida</taxon>
        <taxon>Piroplasmida</taxon>
        <taxon>Theileriidae</taxon>
        <taxon>Theileria</taxon>
    </lineage>
</organism>
<evidence type="ECO:0000313" key="12">
    <source>
        <dbReference type="EMBL" id="EKX73709.1"/>
    </source>
</evidence>
<dbReference type="EMBL" id="ACOU01000002">
    <property type="protein sequence ID" value="EKX73709.1"/>
    <property type="molecule type" value="Genomic_DNA"/>
</dbReference>
<feature type="transmembrane region" description="Helical" evidence="10">
    <location>
        <begin position="1012"/>
        <end position="1035"/>
    </location>
</feature>
<evidence type="ECO:0000256" key="2">
    <source>
        <dbReference type="ARBA" id="ARBA00022692"/>
    </source>
</evidence>
<keyword evidence="12" id="KW-0378">Hydrolase</keyword>
<dbReference type="SUPFAM" id="SSF56784">
    <property type="entry name" value="HAD-like"/>
    <property type="match status" value="1"/>
</dbReference>
<evidence type="ECO:0000256" key="10">
    <source>
        <dbReference type="SAM" id="Phobius"/>
    </source>
</evidence>
<dbReference type="AlphaFoldDB" id="L1LEJ9"/>
<proteinExistence type="inferred from homology"/>
<dbReference type="InterPro" id="IPR004014">
    <property type="entry name" value="ATPase_P-typ_cation-transptr_N"/>
</dbReference>
<comment type="similarity">
    <text evidence="9">Belongs to the cation transport ATPase (P-type) (TC 3.A.3) family.</text>
</comment>
<dbReference type="Gene3D" id="1.20.1110.10">
    <property type="entry name" value="Calcium-transporting ATPase, transmembrane domain"/>
    <property type="match status" value="2"/>
</dbReference>
<dbReference type="SUPFAM" id="SSF81653">
    <property type="entry name" value="Calcium ATPase, transduction domain A"/>
    <property type="match status" value="1"/>
</dbReference>
<dbReference type="SUPFAM" id="SSF81665">
    <property type="entry name" value="Calcium ATPase, transmembrane domain M"/>
    <property type="match status" value="1"/>
</dbReference>
<dbReference type="PROSITE" id="PS00154">
    <property type="entry name" value="ATPASE_E1_E2"/>
    <property type="match status" value="1"/>
</dbReference>
<dbReference type="STRING" id="1537102.L1LEJ9"/>
<dbReference type="Gene3D" id="2.70.150.10">
    <property type="entry name" value="Calcium-transporting ATPase, cytoplasmic transduction domain A"/>
    <property type="match status" value="1"/>
</dbReference>
<feature type="transmembrane region" description="Helical" evidence="10">
    <location>
        <begin position="197"/>
        <end position="214"/>
    </location>
</feature>
<sequence>MVDKDGEPTEEISTKLSSESKLEHDFSTLVIVPNSELQDVPATRTSSINITKQLSKIISSPSYPGFADAIEMDVVQRLSKSHVNPGDVIELVRLKDEGKFQEAISFVEETQPTSGKSHFAFAPVEQIMQQFGLEDITQGLTSSQVALNSELYGKNILDVGHKDPIWKIYLNQFCSVVILLLFAAAIASFALKNIVEGTFILLIMNINAALATYMENSAANVLDKLAEMSSPCCTVIREGVTTLLDSKEVVPGDVVMLKTGDTVAADMRVFDVMEMRVNEALLTGESEDVKKTLEAADLESPFSSNLCFASTSVTAGSGRAIVVNTGMNTQVGKIAKQLKKASEGSKLTPLQRGLNRLGGVIGIISALVLVTIVIVAVVTGFDDPTRPNSNKVLSIVLLAVGFAASSIPEGLPMVVTISLSIGAKDMAKKNANIRKLPAVETLGCCSIVCSDKTGTLTEGKMTATTIVTLRHENSGATAKRHLFYPTLGFNPLGGVFEPKDLTEDLKTSLTLHAKNSQSFQNVDKNVCAEGVDSLNSKHIKTCMLTAYINSYGTRVETDKNGKWVAAGNMTESPLVVAATKCGIGNVLDSNDDTHDLYQRIDTLEIPFSSVRKLMCTVHKLPEENLYAKLNLSRAGSTFTHIAAIKGAPDMLMPVCSLVVNGSDDNLFIDWSDQITKGKIPEESLKIMSEENESLSSQALRVLLLAICPLTDSDVESLSNCEDADGRLALIKALPMVFLGFIGSIDPPRHGVKDAIETCKRAGVRVIMITGDQKATASAVARDIGLSNTHANSSRDSTVKMSHLPDDGFAIECNALHISHSHLNGYLPEEQLDYMTRTYSVFCRAQPEDKVAIVESLKRQGYLTAMTGDGVNDAAALKTADIGIAMGINGTDVAKGASEMVLLDDNFCTIVNSIESGRTIYANIQKFVSFLLGTNIGEILYLTISILISTLPPVEALQILFLNFMTDGCPAVALSREPPDDDTMSKKPRLPKQPIMTKTWWIYGNLPHTVFEAGAVICSILLALYWCTGVCTLSGLHDQCKHIILKDHENVEHNLVYFCKSYEYRLTREYKGWVTNINYYDLTDLKMKTFLGAALGKVEKLTPSSPELHPDIKKSFEALKKSGIPEKFRKFVELDQDGWVKPLKTQTIPSNPDQLYGAAPPGFYDITGRKTIQARTISFITAVWCEMLRAYTVRSWDYFFKVFNRNPWMHVACSVSATATFAITIIPKISTIMHTVSLTWWQYLFAVALALLTMVLDECIPKVIYRKMIKHNKIDN</sequence>
<evidence type="ECO:0000256" key="9">
    <source>
        <dbReference type="ARBA" id="ARBA00038148"/>
    </source>
</evidence>
<feature type="transmembrane region" description="Helical" evidence="10">
    <location>
        <begin position="1240"/>
        <end position="1259"/>
    </location>
</feature>
<dbReference type="InterPro" id="IPR001757">
    <property type="entry name" value="P_typ_ATPase"/>
</dbReference>
<dbReference type="InterPro" id="IPR050510">
    <property type="entry name" value="Cation_transp_ATPase_P-type"/>
</dbReference>
<dbReference type="VEuPathDB" id="PiroplasmaDB:BEWA_037450"/>
<dbReference type="Pfam" id="PF00690">
    <property type="entry name" value="Cation_ATPase_N"/>
    <property type="match status" value="1"/>
</dbReference>
<dbReference type="NCBIfam" id="TIGR01494">
    <property type="entry name" value="ATPase_P-type"/>
    <property type="match status" value="2"/>
</dbReference>
<dbReference type="RefSeq" id="XP_004833161.1">
    <property type="nucleotide sequence ID" value="XM_004833104.1"/>
</dbReference>
<keyword evidence="7" id="KW-0406">Ion transport</keyword>
<dbReference type="InterPro" id="IPR008250">
    <property type="entry name" value="ATPase_P-typ_transduc_dom_A_sf"/>
</dbReference>
<keyword evidence="5" id="KW-1278">Translocase</keyword>
<evidence type="ECO:0000256" key="6">
    <source>
        <dbReference type="ARBA" id="ARBA00022989"/>
    </source>
</evidence>
<dbReference type="GO" id="GO:0005391">
    <property type="term" value="F:P-type sodium:potassium-exchanging transporter activity"/>
    <property type="evidence" value="ECO:0007669"/>
    <property type="project" value="TreeGrafter"/>
</dbReference>
<dbReference type="Gene3D" id="3.40.1110.10">
    <property type="entry name" value="Calcium-transporting ATPase, cytoplasmic domain N"/>
    <property type="match status" value="1"/>
</dbReference>
<reference evidence="12 13" key="1">
    <citation type="journal article" date="2012" name="BMC Genomics">
        <title>Comparative genomic analysis and phylogenetic position of Theileria equi.</title>
        <authorList>
            <person name="Kappmeyer L.S."/>
            <person name="Thiagarajan M."/>
            <person name="Herndon D.R."/>
            <person name="Ramsay J.D."/>
            <person name="Caler E."/>
            <person name="Djikeng A."/>
            <person name="Gillespie J.J."/>
            <person name="Lau A.O."/>
            <person name="Roalson E.H."/>
            <person name="Silva J.C."/>
            <person name="Silva M.G."/>
            <person name="Suarez C.E."/>
            <person name="Ueti M.W."/>
            <person name="Nene V.M."/>
            <person name="Mealey R.H."/>
            <person name="Knowles D.P."/>
            <person name="Brayton K.A."/>
        </authorList>
    </citation>
    <scope>NUCLEOTIDE SEQUENCE [LARGE SCALE GENOMIC DNA]</scope>
    <source>
        <strain evidence="12 13">WA</strain>
    </source>
</reference>
<dbReference type="KEGG" id="beq:BEWA_037450"/>
<evidence type="ECO:0000256" key="5">
    <source>
        <dbReference type="ARBA" id="ARBA00022967"/>
    </source>
</evidence>
<evidence type="ECO:0000256" key="3">
    <source>
        <dbReference type="ARBA" id="ARBA00022741"/>
    </source>
</evidence>
<dbReference type="GO" id="GO:0005524">
    <property type="term" value="F:ATP binding"/>
    <property type="evidence" value="ECO:0007669"/>
    <property type="project" value="UniProtKB-KW"/>
</dbReference>
<evidence type="ECO:0000256" key="7">
    <source>
        <dbReference type="ARBA" id="ARBA00023065"/>
    </source>
</evidence>
<dbReference type="FunFam" id="3.40.50.1000:FF:000083">
    <property type="entry name" value="Sodium/potassium-transporting ATPase subunit alpha"/>
    <property type="match status" value="1"/>
</dbReference>
<dbReference type="GO" id="GO:0016887">
    <property type="term" value="F:ATP hydrolysis activity"/>
    <property type="evidence" value="ECO:0007669"/>
    <property type="project" value="InterPro"/>
</dbReference>
<keyword evidence="6 10" id="KW-1133">Transmembrane helix</keyword>
<dbReference type="SFLD" id="SFLDS00003">
    <property type="entry name" value="Haloacid_Dehalogenase"/>
    <property type="match status" value="1"/>
</dbReference>
<evidence type="ECO:0000256" key="4">
    <source>
        <dbReference type="ARBA" id="ARBA00022840"/>
    </source>
</evidence>
<dbReference type="GO" id="GO:1990573">
    <property type="term" value="P:potassium ion import across plasma membrane"/>
    <property type="evidence" value="ECO:0007669"/>
    <property type="project" value="TreeGrafter"/>
</dbReference>
<dbReference type="InterPro" id="IPR006068">
    <property type="entry name" value="ATPase_P-typ_cation-transptr_C"/>
</dbReference>
<dbReference type="SUPFAM" id="SSF81660">
    <property type="entry name" value="Metal cation-transporting ATPase, ATP-binding domain N"/>
    <property type="match status" value="1"/>
</dbReference>
<dbReference type="PANTHER" id="PTHR43294">
    <property type="entry name" value="SODIUM/POTASSIUM-TRANSPORTING ATPASE SUBUNIT ALPHA"/>
    <property type="match status" value="1"/>
</dbReference>
<dbReference type="InterPro" id="IPR036412">
    <property type="entry name" value="HAD-like_sf"/>
</dbReference>
<gene>
    <name evidence="12" type="ORF">BEWA_037450</name>
</gene>
<dbReference type="InterPro" id="IPR044492">
    <property type="entry name" value="P_typ_ATPase_HD_dom"/>
</dbReference>
<feature type="transmembrane region" description="Helical" evidence="10">
    <location>
        <begin position="168"/>
        <end position="191"/>
    </location>
</feature>
<keyword evidence="3" id="KW-0547">Nucleotide-binding</keyword>
<protein>
    <submittedName>
        <fullName evidence="12">P-type ATPase family member protein</fullName>
        <ecNumber evidence="12">3.6.3.8</ecNumber>
    </submittedName>
</protein>
<dbReference type="PRINTS" id="PR00119">
    <property type="entry name" value="CATATPASE"/>
</dbReference>
<dbReference type="SMART" id="SM00831">
    <property type="entry name" value="Cation_ATPase_N"/>
    <property type="match status" value="1"/>
</dbReference>
<dbReference type="OrthoDB" id="116380at2759"/>
<dbReference type="eggNOG" id="KOG0202">
    <property type="taxonomic scope" value="Eukaryota"/>
</dbReference>
<evidence type="ECO:0000256" key="8">
    <source>
        <dbReference type="ARBA" id="ARBA00023136"/>
    </source>
</evidence>
<dbReference type="SFLD" id="SFLDG00002">
    <property type="entry name" value="C1.7:_P-type_atpase_like"/>
    <property type="match status" value="1"/>
</dbReference>
<feature type="transmembrane region" description="Helical" evidence="10">
    <location>
        <begin position="357"/>
        <end position="381"/>
    </location>
</feature>
<dbReference type="Proteomes" id="UP000031512">
    <property type="component" value="Unassembled WGS sequence"/>
</dbReference>
<dbReference type="GO" id="GO:0006883">
    <property type="term" value="P:intracellular sodium ion homeostasis"/>
    <property type="evidence" value="ECO:0007669"/>
    <property type="project" value="TreeGrafter"/>
</dbReference>
<dbReference type="Pfam" id="PF00689">
    <property type="entry name" value="Cation_ATPase_C"/>
    <property type="match status" value="2"/>
</dbReference>
<keyword evidence="13" id="KW-1185">Reference proteome</keyword>
<feature type="transmembrane region" description="Helical" evidence="10">
    <location>
        <begin position="393"/>
        <end position="419"/>
    </location>
</feature>
<evidence type="ECO:0000313" key="13">
    <source>
        <dbReference type="Proteomes" id="UP000031512"/>
    </source>
</evidence>
<dbReference type="GO" id="GO:1902600">
    <property type="term" value="P:proton transmembrane transport"/>
    <property type="evidence" value="ECO:0007669"/>
    <property type="project" value="TreeGrafter"/>
</dbReference>
<dbReference type="EC" id="3.6.3.8" evidence="12"/>
<evidence type="ECO:0000259" key="11">
    <source>
        <dbReference type="SMART" id="SM00831"/>
    </source>
</evidence>
<dbReference type="InterPro" id="IPR023299">
    <property type="entry name" value="ATPase_P-typ_cyto_dom_N"/>
</dbReference>
<feature type="transmembrane region" description="Helical" evidence="10">
    <location>
        <begin position="926"/>
        <end position="947"/>
    </location>
</feature>
<dbReference type="InterPro" id="IPR059000">
    <property type="entry name" value="ATPase_P-type_domA"/>
</dbReference>
<feature type="transmembrane region" description="Helical" evidence="10">
    <location>
        <begin position="1207"/>
        <end position="1228"/>
    </location>
</feature>
<keyword evidence="2 10" id="KW-0812">Transmembrane</keyword>
<dbReference type="GeneID" id="15806632"/>
<comment type="caution">
    <text evidence="12">The sequence shown here is derived from an EMBL/GenBank/DDBJ whole genome shotgun (WGS) entry which is preliminary data.</text>
</comment>
<dbReference type="GO" id="GO:0036376">
    <property type="term" value="P:sodium ion export across plasma membrane"/>
    <property type="evidence" value="ECO:0007669"/>
    <property type="project" value="TreeGrafter"/>
</dbReference>
<dbReference type="GO" id="GO:0030007">
    <property type="term" value="P:intracellular potassium ion homeostasis"/>
    <property type="evidence" value="ECO:0007669"/>
    <property type="project" value="TreeGrafter"/>
</dbReference>
<keyword evidence="7" id="KW-0813">Transport</keyword>
<dbReference type="Gene3D" id="3.40.50.1000">
    <property type="entry name" value="HAD superfamily/HAD-like"/>
    <property type="match status" value="1"/>
</dbReference>
<keyword evidence="4" id="KW-0067">ATP-binding</keyword>